<dbReference type="InterPro" id="IPR013149">
    <property type="entry name" value="ADH-like_C"/>
</dbReference>
<dbReference type="Gene3D" id="3.40.50.720">
    <property type="entry name" value="NAD(P)-binding Rossmann-like Domain"/>
    <property type="match status" value="1"/>
</dbReference>
<evidence type="ECO:0000256" key="4">
    <source>
        <dbReference type="ARBA" id="ARBA00022833"/>
    </source>
</evidence>
<comment type="caution">
    <text evidence="8">The sequence shown here is derived from an EMBL/GenBank/DDBJ whole genome shotgun (WGS) entry which is preliminary data.</text>
</comment>
<dbReference type="PANTHER" id="PTHR43350:SF11">
    <property type="entry name" value="ENOYL REDUCTASE (ER) DOMAIN-CONTAINING PROTEIN"/>
    <property type="match status" value="1"/>
</dbReference>
<dbReference type="InterPro" id="IPR036291">
    <property type="entry name" value="NAD(P)-bd_dom_sf"/>
</dbReference>
<keyword evidence="3 6" id="KW-0479">Metal-binding</keyword>
<feature type="non-terminal residue" evidence="8">
    <location>
        <position position="1"/>
    </location>
</feature>
<keyword evidence="9" id="KW-1185">Reference proteome</keyword>
<dbReference type="InterPro" id="IPR020843">
    <property type="entry name" value="ER"/>
</dbReference>
<evidence type="ECO:0000256" key="6">
    <source>
        <dbReference type="RuleBase" id="RU361277"/>
    </source>
</evidence>
<reference evidence="8" key="1">
    <citation type="journal article" date="2023" name="Mol. Phylogenet. Evol.">
        <title>Genome-scale phylogeny and comparative genomics of the fungal order Sordariales.</title>
        <authorList>
            <person name="Hensen N."/>
            <person name="Bonometti L."/>
            <person name="Westerberg I."/>
            <person name="Brannstrom I.O."/>
            <person name="Guillou S."/>
            <person name="Cros-Aarteil S."/>
            <person name="Calhoun S."/>
            <person name="Haridas S."/>
            <person name="Kuo A."/>
            <person name="Mondo S."/>
            <person name="Pangilinan J."/>
            <person name="Riley R."/>
            <person name="LaButti K."/>
            <person name="Andreopoulos B."/>
            <person name="Lipzen A."/>
            <person name="Chen C."/>
            <person name="Yan M."/>
            <person name="Daum C."/>
            <person name="Ng V."/>
            <person name="Clum A."/>
            <person name="Steindorff A."/>
            <person name="Ohm R.A."/>
            <person name="Martin F."/>
            <person name="Silar P."/>
            <person name="Natvig D.O."/>
            <person name="Lalanne C."/>
            <person name="Gautier V."/>
            <person name="Ament-Velasquez S.L."/>
            <person name="Kruys A."/>
            <person name="Hutchinson M.I."/>
            <person name="Powell A.J."/>
            <person name="Barry K."/>
            <person name="Miller A.N."/>
            <person name="Grigoriev I.V."/>
            <person name="Debuchy R."/>
            <person name="Gladieux P."/>
            <person name="Hiltunen Thoren M."/>
            <person name="Johannesson H."/>
        </authorList>
    </citation>
    <scope>NUCLEOTIDE SEQUENCE</scope>
    <source>
        <strain evidence="8">CBS 118394</strain>
    </source>
</reference>
<protein>
    <submittedName>
        <fullName evidence="8">Chaperonin 10-like protein</fullName>
    </submittedName>
</protein>
<reference evidence="8" key="2">
    <citation type="submission" date="2023-06" db="EMBL/GenBank/DDBJ databases">
        <authorList>
            <consortium name="Lawrence Berkeley National Laboratory"/>
            <person name="Haridas S."/>
            <person name="Hensen N."/>
            <person name="Bonometti L."/>
            <person name="Westerberg I."/>
            <person name="Brannstrom I.O."/>
            <person name="Guillou S."/>
            <person name="Cros-Aarteil S."/>
            <person name="Calhoun S."/>
            <person name="Kuo A."/>
            <person name="Mondo S."/>
            <person name="Pangilinan J."/>
            <person name="Riley R."/>
            <person name="Labutti K."/>
            <person name="Andreopoulos B."/>
            <person name="Lipzen A."/>
            <person name="Chen C."/>
            <person name="Yanf M."/>
            <person name="Daum C."/>
            <person name="Ng V."/>
            <person name="Clum A."/>
            <person name="Steindorff A."/>
            <person name="Ohm R."/>
            <person name="Martin F."/>
            <person name="Silar P."/>
            <person name="Natvig D."/>
            <person name="Lalanne C."/>
            <person name="Gautier V."/>
            <person name="Ament-Velasquez S.L."/>
            <person name="Kruys A."/>
            <person name="Hutchinson M.I."/>
            <person name="Powell A.J."/>
            <person name="Barry K."/>
            <person name="Miller A.N."/>
            <person name="Grigoriev I.V."/>
            <person name="Debuchy R."/>
            <person name="Gladieux P."/>
            <person name="Thoren M.H."/>
            <person name="Johannesson H."/>
        </authorList>
    </citation>
    <scope>NUCLEOTIDE SEQUENCE</scope>
    <source>
        <strain evidence="8">CBS 118394</strain>
    </source>
</reference>
<evidence type="ECO:0000256" key="5">
    <source>
        <dbReference type="ARBA" id="ARBA00023002"/>
    </source>
</evidence>
<dbReference type="SUPFAM" id="SSF51735">
    <property type="entry name" value="NAD(P)-binding Rossmann-fold domains"/>
    <property type="match status" value="1"/>
</dbReference>
<dbReference type="SUPFAM" id="SSF50129">
    <property type="entry name" value="GroES-like"/>
    <property type="match status" value="1"/>
</dbReference>
<evidence type="ECO:0000256" key="2">
    <source>
        <dbReference type="ARBA" id="ARBA00008072"/>
    </source>
</evidence>
<dbReference type="CDD" id="cd08278">
    <property type="entry name" value="benzyl_alcohol_DH"/>
    <property type="match status" value="1"/>
</dbReference>
<dbReference type="Proteomes" id="UP001283341">
    <property type="component" value="Unassembled WGS sequence"/>
</dbReference>
<gene>
    <name evidence="8" type="ORF">B0H66DRAFT_609849</name>
</gene>
<dbReference type="SMART" id="SM00829">
    <property type="entry name" value="PKS_ER"/>
    <property type="match status" value="1"/>
</dbReference>
<dbReference type="FunFam" id="3.40.50.720:FF:000003">
    <property type="entry name" value="S-(hydroxymethyl)glutathione dehydrogenase"/>
    <property type="match status" value="1"/>
</dbReference>
<dbReference type="AlphaFoldDB" id="A0AAE0IQF5"/>
<dbReference type="InterPro" id="IPR011032">
    <property type="entry name" value="GroES-like_sf"/>
</dbReference>
<comment type="similarity">
    <text evidence="2 6">Belongs to the zinc-containing alcohol dehydrogenase family.</text>
</comment>
<name>A0AAE0IQF5_9PEZI</name>
<dbReference type="Gene3D" id="3.90.180.10">
    <property type="entry name" value="Medium-chain alcohol dehydrogenases, catalytic domain"/>
    <property type="match status" value="1"/>
</dbReference>
<keyword evidence="4 6" id="KW-0862">Zinc</keyword>
<dbReference type="GO" id="GO:0008270">
    <property type="term" value="F:zinc ion binding"/>
    <property type="evidence" value="ECO:0007669"/>
    <property type="project" value="InterPro"/>
</dbReference>
<comment type="cofactor">
    <cofactor evidence="1 6">
        <name>Zn(2+)</name>
        <dbReference type="ChEBI" id="CHEBI:29105"/>
    </cofactor>
</comment>
<accession>A0AAE0IQF5</accession>
<dbReference type="PROSITE" id="PS00059">
    <property type="entry name" value="ADH_ZINC"/>
    <property type="match status" value="1"/>
</dbReference>
<feature type="domain" description="Enoyl reductase (ER)" evidence="7">
    <location>
        <begin position="13"/>
        <end position="374"/>
    </location>
</feature>
<dbReference type="PANTHER" id="PTHR43350">
    <property type="entry name" value="NAD-DEPENDENT ALCOHOL DEHYDROGENASE"/>
    <property type="match status" value="1"/>
</dbReference>
<evidence type="ECO:0000313" key="8">
    <source>
        <dbReference type="EMBL" id="KAK3329160.1"/>
    </source>
</evidence>
<dbReference type="EMBL" id="JAUEDM010000001">
    <property type="protein sequence ID" value="KAK3329160.1"/>
    <property type="molecule type" value="Genomic_DNA"/>
</dbReference>
<proteinExistence type="inferred from homology"/>
<evidence type="ECO:0000256" key="3">
    <source>
        <dbReference type="ARBA" id="ARBA00022723"/>
    </source>
</evidence>
<organism evidence="8 9">
    <name type="scientific">Apodospora peruviana</name>
    <dbReference type="NCBI Taxonomy" id="516989"/>
    <lineage>
        <taxon>Eukaryota</taxon>
        <taxon>Fungi</taxon>
        <taxon>Dikarya</taxon>
        <taxon>Ascomycota</taxon>
        <taxon>Pezizomycotina</taxon>
        <taxon>Sordariomycetes</taxon>
        <taxon>Sordariomycetidae</taxon>
        <taxon>Sordariales</taxon>
        <taxon>Lasiosphaeriaceae</taxon>
        <taxon>Apodospora</taxon>
    </lineage>
</organism>
<feature type="non-terminal residue" evidence="8">
    <location>
        <position position="376"/>
    </location>
</feature>
<sequence length="376" mass="39214">TMSRTTTALVVPELNGKFVLQQVYLDALQPDEVLVEIHASGICHTDLSCATGTLPCAPNAVLGHEGAGVVLEAGSAVTSVVPGDKVLLSFSHCETCTACTSGHPSYCHTFNDRNFGGSRPSVASGAPRTAMLTKEGGAPVHSSFFGQSSFAKHTLVHRSSVVKVAPDTDLALFAPMGCGMQTGAGAVLNSLDVKEGSSVAVFGVGSVGMAAVMAAAFKKAKTIIAVDLQPSRLELAKKLGATHGVIGSDPDVVEQIRKLAPPNGVNYAVDCTGVPAVVRTMIDSLGTLGRAATVGAPGPGRSVAVDIMEHLTFGKEYVGCCEGDSLPSKFIPYLMEMHAKGAFPLELFVEYYDVSEFEKAMEDSRSGKVIKAVLRW</sequence>
<dbReference type="Pfam" id="PF08240">
    <property type="entry name" value="ADH_N"/>
    <property type="match status" value="1"/>
</dbReference>
<dbReference type="GO" id="GO:0016491">
    <property type="term" value="F:oxidoreductase activity"/>
    <property type="evidence" value="ECO:0007669"/>
    <property type="project" value="UniProtKB-KW"/>
</dbReference>
<dbReference type="Pfam" id="PF00107">
    <property type="entry name" value="ADH_zinc_N"/>
    <property type="match status" value="1"/>
</dbReference>
<evidence type="ECO:0000256" key="1">
    <source>
        <dbReference type="ARBA" id="ARBA00001947"/>
    </source>
</evidence>
<evidence type="ECO:0000313" key="9">
    <source>
        <dbReference type="Proteomes" id="UP001283341"/>
    </source>
</evidence>
<evidence type="ECO:0000259" key="7">
    <source>
        <dbReference type="SMART" id="SM00829"/>
    </source>
</evidence>
<keyword evidence="5" id="KW-0560">Oxidoreductase</keyword>
<dbReference type="InterPro" id="IPR002328">
    <property type="entry name" value="ADH_Zn_CS"/>
</dbReference>
<dbReference type="InterPro" id="IPR013154">
    <property type="entry name" value="ADH-like_N"/>
</dbReference>